<feature type="region of interest" description="Disordered" evidence="1">
    <location>
        <begin position="245"/>
        <end position="265"/>
    </location>
</feature>
<dbReference type="Proteomes" id="UP000236544">
    <property type="component" value="Unassembled WGS sequence"/>
</dbReference>
<keyword evidence="4" id="KW-1185">Reference proteome</keyword>
<organism evidence="3 4">
    <name type="scientific">Lachancea quebecensis</name>
    <dbReference type="NCBI Taxonomy" id="1654605"/>
    <lineage>
        <taxon>Eukaryota</taxon>
        <taxon>Fungi</taxon>
        <taxon>Dikarya</taxon>
        <taxon>Ascomycota</taxon>
        <taxon>Saccharomycotina</taxon>
        <taxon>Saccharomycetes</taxon>
        <taxon>Saccharomycetales</taxon>
        <taxon>Saccharomycetaceae</taxon>
        <taxon>Lachancea</taxon>
    </lineage>
</organism>
<sequence length="673" mass="79369">MRRVRGIRNLLVTVLIVLIGFRQAKKYCESNEAEFCRLTSLSRASPWWNEHINPYWDIYVSPCVTKIHEYEHKLDEWAAPRIDRTYYRVQDFVETKVAPVTYKWYKFVQFKSQVYYNGHFVPCLKHMQLSAKQWLASEGFLQRLCLHARQGLFCLRNGSRWVLNESLEAFNEIYSWSSHVLRENLNKSSVSEDQRSDSVEEEELGDIGESRYYDAEYFEGEQDDYNDEDETTYLTSTIIETVTLSGEKQLEKPTSSANNEDASSLDVPLRDLVQDEFQAWSNTVEQKASNTLTQFDSEVEELVEAKLSKAQPNITSLLQGISESFQSHYRIINRAILDVDCTMELDAETGEQLYFNRDGTQLRKYVTRPLMREFFSSAHAHVDERLETVRAQLEKFVTAVNKEVEQVRQEHLEIYEEWGDVMVSEWSKRMAYVDVVAAMGAEDMNQQQHDNWKKFLKLKKQVVNTRDLLMQHPAKLEKLQKFLNDIQFTLMALQRDAGEYLFILRSQANMAFQTREKLEREREEEERRKLEQERDRQAQKEREQQNLAENEARLARERLALEQEQEQENYAHESEEPFFSMEDVAATLGADVETDYENAIKGADSQLNESEDDEDSFYDTYESDEEQEESAELERLKRESAERESLDRLEFEQRQKLREDQYQDEIQHSSQAD</sequence>
<keyword evidence="2" id="KW-0732">Signal</keyword>
<evidence type="ECO:0000256" key="1">
    <source>
        <dbReference type="SAM" id="MobiDB-lite"/>
    </source>
</evidence>
<evidence type="ECO:0000313" key="4">
    <source>
        <dbReference type="Proteomes" id="UP000236544"/>
    </source>
</evidence>
<protein>
    <submittedName>
        <fullName evidence="3">LAQU0S14e02564g1_1</fullName>
    </submittedName>
</protein>
<accession>A0A0P1KVS9</accession>
<evidence type="ECO:0000256" key="2">
    <source>
        <dbReference type="SAM" id="SignalP"/>
    </source>
</evidence>
<proteinExistence type="predicted"/>
<feature type="region of interest" description="Disordered" evidence="1">
    <location>
        <begin position="514"/>
        <end position="549"/>
    </location>
</feature>
<feature type="compositionally biased region" description="Acidic residues" evidence="1">
    <location>
        <begin position="609"/>
        <end position="631"/>
    </location>
</feature>
<dbReference type="OrthoDB" id="3260408at2759"/>
<feature type="compositionally biased region" description="Basic and acidic residues" evidence="1">
    <location>
        <begin position="632"/>
        <end position="667"/>
    </location>
</feature>
<evidence type="ECO:0000313" key="3">
    <source>
        <dbReference type="EMBL" id="CUS24205.1"/>
    </source>
</evidence>
<dbReference type="AlphaFoldDB" id="A0A0P1KVS9"/>
<name>A0A0P1KVS9_9SACH</name>
<feature type="compositionally biased region" description="Polar residues" evidence="1">
    <location>
        <begin position="245"/>
        <end position="262"/>
    </location>
</feature>
<feature type="region of interest" description="Disordered" evidence="1">
    <location>
        <begin position="589"/>
        <end position="673"/>
    </location>
</feature>
<reference evidence="4" key="1">
    <citation type="submission" date="2015-10" db="EMBL/GenBank/DDBJ databases">
        <authorList>
            <person name="Devillers H."/>
        </authorList>
    </citation>
    <scope>NUCLEOTIDE SEQUENCE [LARGE SCALE GENOMIC DNA]</scope>
</reference>
<feature type="chain" id="PRO_5006066533" evidence="2">
    <location>
        <begin position="25"/>
        <end position="673"/>
    </location>
</feature>
<feature type="signal peptide" evidence="2">
    <location>
        <begin position="1"/>
        <end position="24"/>
    </location>
</feature>
<dbReference type="EMBL" id="LN890536">
    <property type="protein sequence ID" value="CUS24205.1"/>
    <property type="molecule type" value="Genomic_DNA"/>
</dbReference>
<gene>
    <name evidence="3" type="ORF">LAQU0_S14e02564g</name>
</gene>